<evidence type="ECO:0000313" key="2">
    <source>
        <dbReference type="Proteomes" id="UP000799757"/>
    </source>
</evidence>
<dbReference type="Proteomes" id="UP000799757">
    <property type="component" value="Unassembled WGS sequence"/>
</dbReference>
<proteinExistence type="predicted"/>
<dbReference type="AlphaFoldDB" id="A0A6A6XE34"/>
<keyword evidence="2" id="KW-1185">Reference proteome</keyword>
<evidence type="ECO:0000313" key="1">
    <source>
        <dbReference type="EMBL" id="KAF2794165.1"/>
    </source>
</evidence>
<name>A0A6A6XE34_9PLEO</name>
<protein>
    <submittedName>
        <fullName evidence="1">Uncharacterized protein</fullName>
    </submittedName>
</protein>
<organism evidence="1 2">
    <name type="scientific">Melanomma pulvis-pyrius CBS 109.77</name>
    <dbReference type="NCBI Taxonomy" id="1314802"/>
    <lineage>
        <taxon>Eukaryota</taxon>
        <taxon>Fungi</taxon>
        <taxon>Dikarya</taxon>
        <taxon>Ascomycota</taxon>
        <taxon>Pezizomycotina</taxon>
        <taxon>Dothideomycetes</taxon>
        <taxon>Pleosporomycetidae</taxon>
        <taxon>Pleosporales</taxon>
        <taxon>Melanommataceae</taxon>
        <taxon>Melanomma</taxon>
    </lineage>
</organism>
<dbReference type="EMBL" id="MU001900">
    <property type="protein sequence ID" value="KAF2794165.1"/>
    <property type="molecule type" value="Genomic_DNA"/>
</dbReference>
<sequence length="207" mass="23071">MYRRPPRYTMEAWGQRRGKLLVPRGNVRVEADAEAGEVLCGDVRCDEGADEGFEGGRLAGWYLAGWDSALLGRSGLLFPSLPTLPVTLFQPQNAGKVHLTLSRRQTGRFSIPLPIAAQNESKKCWRVQSVAKFPHLMSFSIGLVSDIESPPSPMPALLAGIWSRHWNCIQQSMDDVRMLTNPSKSSDGQMRFAKTSEQEAWLKKCPK</sequence>
<gene>
    <name evidence="1" type="ORF">K505DRAFT_374816</name>
</gene>
<reference evidence="1" key="1">
    <citation type="journal article" date="2020" name="Stud. Mycol.">
        <title>101 Dothideomycetes genomes: a test case for predicting lifestyles and emergence of pathogens.</title>
        <authorList>
            <person name="Haridas S."/>
            <person name="Albert R."/>
            <person name="Binder M."/>
            <person name="Bloem J."/>
            <person name="Labutti K."/>
            <person name="Salamov A."/>
            <person name="Andreopoulos B."/>
            <person name="Baker S."/>
            <person name="Barry K."/>
            <person name="Bills G."/>
            <person name="Bluhm B."/>
            <person name="Cannon C."/>
            <person name="Castanera R."/>
            <person name="Culley D."/>
            <person name="Daum C."/>
            <person name="Ezra D."/>
            <person name="Gonzalez J."/>
            <person name="Henrissat B."/>
            <person name="Kuo A."/>
            <person name="Liang C."/>
            <person name="Lipzen A."/>
            <person name="Lutzoni F."/>
            <person name="Magnuson J."/>
            <person name="Mondo S."/>
            <person name="Nolan M."/>
            <person name="Ohm R."/>
            <person name="Pangilinan J."/>
            <person name="Park H.-J."/>
            <person name="Ramirez L."/>
            <person name="Alfaro M."/>
            <person name="Sun H."/>
            <person name="Tritt A."/>
            <person name="Yoshinaga Y."/>
            <person name="Zwiers L.-H."/>
            <person name="Turgeon B."/>
            <person name="Goodwin S."/>
            <person name="Spatafora J."/>
            <person name="Crous P."/>
            <person name="Grigoriev I."/>
        </authorList>
    </citation>
    <scope>NUCLEOTIDE SEQUENCE</scope>
    <source>
        <strain evidence="1">CBS 109.77</strain>
    </source>
</reference>
<accession>A0A6A6XE34</accession>